<keyword evidence="1" id="KW-0812">Transmembrane</keyword>
<proteinExistence type="predicted"/>
<keyword evidence="1" id="KW-0472">Membrane</keyword>
<protein>
    <submittedName>
        <fullName evidence="2">Uncharacterized protein</fullName>
    </submittedName>
</protein>
<accession>A0A1H4UU44</accession>
<evidence type="ECO:0000256" key="1">
    <source>
        <dbReference type="SAM" id="Phobius"/>
    </source>
</evidence>
<organism evidence="2 3">
    <name type="scientific">Pseudomonas anguilliseptica</name>
    <dbReference type="NCBI Taxonomy" id="53406"/>
    <lineage>
        <taxon>Bacteria</taxon>
        <taxon>Pseudomonadati</taxon>
        <taxon>Pseudomonadota</taxon>
        <taxon>Gammaproteobacteria</taxon>
        <taxon>Pseudomonadales</taxon>
        <taxon>Pseudomonadaceae</taxon>
        <taxon>Pseudomonas</taxon>
    </lineage>
</organism>
<dbReference type="STRING" id="53406.SAMN05421553_1335"/>
<evidence type="ECO:0000313" key="2">
    <source>
        <dbReference type="EMBL" id="SEC72299.1"/>
    </source>
</evidence>
<sequence>MQTTTLLTLIIAGLVLALIGLAIYSRRTAESARADGYDEGYDDAKHGHDDRIAALHEDIERLHRKHTNLIAEHRLERDAIMQDCDARIAIYARRASPFGIADRLALADIHAMLKLAANTFAGLQANDSAVRARDLMNLVQDMDRRLVATLPTAETTEQEKAA</sequence>
<reference evidence="3" key="1">
    <citation type="submission" date="2016-10" db="EMBL/GenBank/DDBJ databases">
        <authorList>
            <person name="Varghese N."/>
            <person name="Submissions S."/>
        </authorList>
    </citation>
    <scope>NUCLEOTIDE SEQUENCE [LARGE SCALE GENOMIC DNA]</scope>
    <source>
        <strain evidence="3">DSM 12111</strain>
    </source>
</reference>
<feature type="transmembrane region" description="Helical" evidence="1">
    <location>
        <begin position="6"/>
        <end position="24"/>
    </location>
</feature>
<dbReference type="RefSeq" id="WP_090378215.1">
    <property type="nucleotide sequence ID" value="NZ_CP156749.1"/>
</dbReference>
<name>A0A1H4UU44_PSEAG</name>
<evidence type="ECO:0000313" key="3">
    <source>
        <dbReference type="Proteomes" id="UP000242849"/>
    </source>
</evidence>
<keyword evidence="3" id="KW-1185">Reference proteome</keyword>
<gene>
    <name evidence="2" type="ORF">SAMN05421553_1335</name>
</gene>
<dbReference type="Proteomes" id="UP000242849">
    <property type="component" value="Unassembled WGS sequence"/>
</dbReference>
<dbReference type="OrthoDB" id="7031039at2"/>
<dbReference type="AlphaFoldDB" id="A0A1H4UU44"/>
<dbReference type="EMBL" id="FNSC01000001">
    <property type="protein sequence ID" value="SEC72299.1"/>
    <property type="molecule type" value="Genomic_DNA"/>
</dbReference>
<keyword evidence="1" id="KW-1133">Transmembrane helix</keyword>